<feature type="transmembrane region" description="Helical" evidence="8">
    <location>
        <begin position="274"/>
        <end position="299"/>
    </location>
</feature>
<dbReference type="Gene3D" id="3.90.550.10">
    <property type="entry name" value="Spore Coat Polysaccharide Biosynthesis Protein SpsA, Chain A"/>
    <property type="match status" value="1"/>
</dbReference>
<comment type="caution">
    <text evidence="10">The sequence shown here is derived from an EMBL/GenBank/DDBJ whole genome shotgun (WGS) entry which is preliminary data.</text>
</comment>
<dbReference type="PANTHER" id="PTHR48090">
    <property type="entry name" value="UNDECAPRENYL-PHOSPHATE 4-DEOXY-4-FORMAMIDO-L-ARABINOSE TRANSFERASE-RELATED"/>
    <property type="match status" value="1"/>
</dbReference>
<accession>A0A7V2T267</accession>
<gene>
    <name evidence="10" type="ORF">ENJ51_05280</name>
</gene>
<dbReference type="SUPFAM" id="SSF53448">
    <property type="entry name" value="Nucleotide-diphospho-sugar transferases"/>
    <property type="match status" value="1"/>
</dbReference>
<dbReference type="PANTHER" id="PTHR48090:SF3">
    <property type="entry name" value="UNDECAPRENYL-PHOSPHATE 4-DEOXY-4-FORMAMIDO-L-ARABINOSE TRANSFERASE"/>
    <property type="match status" value="1"/>
</dbReference>
<dbReference type="EMBL" id="DRMS01000198">
    <property type="protein sequence ID" value="HFC92208.1"/>
    <property type="molecule type" value="Genomic_DNA"/>
</dbReference>
<evidence type="ECO:0000256" key="5">
    <source>
        <dbReference type="ARBA" id="ARBA00022985"/>
    </source>
</evidence>
<name>A0A7V2T267_LEUMU</name>
<organism evidence="10">
    <name type="scientific">Leucothrix mucor</name>
    <dbReference type="NCBI Taxonomy" id="45248"/>
    <lineage>
        <taxon>Bacteria</taxon>
        <taxon>Pseudomonadati</taxon>
        <taxon>Pseudomonadota</taxon>
        <taxon>Gammaproteobacteria</taxon>
        <taxon>Thiotrichales</taxon>
        <taxon>Thiotrichaceae</taxon>
        <taxon>Leucothrix</taxon>
    </lineage>
</organism>
<evidence type="ECO:0000256" key="1">
    <source>
        <dbReference type="ARBA" id="ARBA00022475"/>
    </source>
</evidence>
<evidence type="ECO:0000256" key="8">
    <source>
        <dbReference type="SAM" id="Phobius"/>
    </source>
</evidence>
<dbReference type="CDD" id="cd04187">
    <property type="entry name" value="DPM1_like_bac"/>
    <property type="match status" value="1"/>
</dbReference>
<evidence type="ECO:0000313" key="10">
    <source>
        <dbReference type="EMBL" id="HFC92208.1"/>
    </source>
</evidence>
<keyword evidence="2" id="KW-0328">Glycosyltransferase</keyword>
<dbReference type="GO" id="GO:0005886">
    <property type="term" value="C:plasma membrane"/>
    <property type="evidence" value="ECO:0007669"/>
    <property type="project" value="TreeGrafter"/>
</dbReference>
<keyword evidence="5" id="KW-0448">Lipopolysaccharide biosynthesis</keyword>
<evidence type="ECO:0000256" key="6">
    <source>
        <dbReference type="ARBA" id="ARBA00022989"/>
    </source>
</evidence>
<dbReference type="InterPro" id="IPR029044">
    <property type="entry name" value="Nucleotide-diphossugar_trans"/>
</dbReference>
<dbReference type="InterPro" id="IPR050256">
    <property type="entry name" value="Glycosyltransferase_2"/>
</dbReference>
<reference evidence="10" key="1">
    <citation type="journal article" date="2020" name="mSystems">
        <title>Genome- and Community-Level Interaction Insights into Carbon Utilization and Element Cycling Functions of Hydrothermarchaeota in Hydrothermal Sediment.</title>
        <authorList>
            <person name="Zhou Z."/>
            <person name="Liu Y."/>
            <person name="Xu W."/>
            <person name="Pan J."/>
            <person name="Luo Z.H."/>
            <person name="Li M."/>
        </authorList>
    </citation>
    <scope>NUCLEOTIDE SEQUENCE [LARGE SCALE GENOMIC DNA]</scope>
    <source>
        <strain evidence="10">HyVt-493</strain>
    </source>
</reference>
<dbReference type="GO" id="GO:0099621">
    <property type="term" value="F:undecaprenyl-phosphate 4-deoxy-4-formamido-L-arabinose transferase activity"/>
    <property type="evidence" value="ECO:0007669"/>
    <property type="project" value="TreeGrafter"/>
</dbReference>
<keyword evidence="4 8" id="KW-0812">Transmembrane</keyword>
<feature type="domain" description="Glycosyltransferase 2-like" evidence="9">
    <location>
        <begin position="18"/>
        <end position="147"/>
    </location>
</feature>
<keyword evidence="6 8" id="KW-1133">Transmembrane helix</keyword>
<sequence length="325" mass="36825">MQFLSHKTSIGKQMKSISIVIPCYHCEASIKELTEEILQTFEGTDIKWEAILVNDGSTDKTWQEISQLAKKYNWVTGINLSRNFGQHNALYAGILATKNELIVTMDDDLQHSPADIIPLISTIEKNYDLVYATPEEEQHSKFRNIASVTTKYLLEKTLNIPRASDTSAFRIFNSQLIDVFKHHIGPFVDIDAILAWGTKRVGTITVQFRKRKYGQSNYSVLSLISHTIKMIESYSQVPLRISSMMGVIFFLFGMALLIRVLSNYYIYGGAVEGFTFLAVIIIIFSGIQLLAIGIIGEYIGRLHQRSMGKPIFLIREKIDSSKNLK</sequence>
<protein>
    <submittedName>
        <fullName evidence="10">Glycosyltransferase</fullName>
    </submittedName>
</protein>
<feature type="transmembrane region" description="Helical" evidence="8">
    <location>
        <begin position="239"/>
        <end position="262"/>
    </location>
</feature>
<proteinExistence type="predicted"/>
<dbReference type="GO" id="GO:0009103">
    <property type="term" value="P:lipopolysaccharide biosynthetic process"/>
    <property type="evidence" value="ECO:0007669"/>
    <property type="project" value="UniProtKB-KW"/>
</dbReference>
<evidence type="ECO:0000256" key="3">
    <source>
        <dbReference type="ARBA" id="ARBA00022679"/>
    </source>
</evidence>
<evidence type="ECO:0000256" key="7">
    <source>
        <dbReference type="ARBA" id="ARBA00023136"/>
    </source>
</evidence>
<dbReference type="AlphaFoldDB" id="A0A7V2T267"/>
<keyword evidence="3" id="KW-0808">Transferase</keyword>
<keyword evidence="7 8" id="KW-0472">Membrane</keyword>
<dbReference type="Pfam" id="PF00535">
    <property type="entry name" value="Glycos_transf_2"/>
    <property type="match status" value="1"/>
</dbReference>
<evidence type="ECO:0000259" key="9">
    <source>
        <dbReference type="Pfam" id="PF00535"/>
    </source>
</evidence>
<keyword evidence="1" id="KW-1003">Cell membrane</keyword>
<evidence type="ECO:0000256" key="4">
    <source>
        <dbReference type="ARBA" id="ARBA00022692"/>
    </source>
</evidence>
<evidence type="ECO:0000256" key="2">
    <source>
        <dbReference type="ARBA" id="ARBA00022676"/>
    </source>
</evidence>
<dbReference type="InterPro" id="IPR001173">
    <property type="entry name" value="Glyco_trans_2-like"/>
</dbReference>
<dbReference type="Proteomes" id="UP000885750">
    <property type="component" value="Unassembled WGS sequence"/>
</dbReference>